<proteinExistence type="evidence at transcript level"/>
<evidence type="ECO:0000256" key="4">
    <source>
        <dbReference type="ARBA" id="ARBA00023242"/>
    </source>
</evidence>
<dbReference type="InterPro" id="IPR050370">
    <property type="entry name" value="HES_HEY"/>
</dbReference>
<reference evidence="8" key="1">
    <citation type="submission" date="2013-05" db="EMBL/GenBank/DDBJ databases">
        <title>Evolution of a prolific family: the HES/Hey genes of the annelid Platynereis.</title>
        <authorList>
            <person name="Balavoine G."/>
            <person name="Gazave E."/>
        </authorList>
    </citation>
    <scope>NUCLEOTIDE SEQUENCE</scope>
</reference>
<dbReference type="PROSITE" id="PS51054">
    <property type="entry name" value="ORANGE"/>
    <property type="match status" value="1"/>
</dbReference>
<dbReference type="Gene3D" id="6.10.250.980">
    <property type="match status" value="1"/>
</dbReference>
<dbReference type="GO" id="GO:0005634">
    <property type="term" value="C:nucleus"/>
    <property type="evidence" value="ECO:0007669"/>
    <property type="project" value="UniProtKB-SubCell"/>
</dbReference>
<dbReference type="CDD" id="cd11410">
    <property type="entry name" value="bHLH_O_HES"/>
    <property type="match status" value="1"/>
</dbReference>
<accession>S5TRL2</accession>
<dbReference type="SMART" id="SM00511">
    <property type="entry name" value="ORANGE"/>
    <property type="match status" value="1"/>
</dbReference>
<evidence type="ECO:0000259" key="7">
    <source>
        <dbReference type="PROSITE" id="PS51054"/>
    </source>
</evidence>
<keyword evidence="4" id="KW-0539">Nucleus</keyword>
<dbReference type="GO" id="GO:0003677">
    <property type="term" value="F:DNA binding"/>
    <property type="evidence" value="ECO:0007669"/>
    <property type="project" value="InterPro"/>
</dbReference>
<feature type="region of interest" description="Disordered" evidence="5">
    <location>
        <begin position="1"/>
        <end position="29"/>
    </location>
</feature>
<dbReference type="Pfam" id="PF07527">
    <property type="entry name" value="Hairy_orange"/>
    <property type="match status" value="1"/>
</dbReference>
<dbReference type="PANTHER" id="PTHR10985">
    <property type="entry name" value="BASIC HELIX-LOOP-HELIX TRANSCRIPTION FACTOR, HES-RELATED"/>
    <property type="match status" value="1"/>
</dbReference>
<dbReference type="AlphaFoldDB" id="S5TRL2"/>
<organism evidence="8">
    <name type="scientific">Platynereis dumerilii</name>
    <name type="common">Dumeril's clam worm</name>
    <dbReference type="NCBI Taxonomy" id="6359"/>
    <lineage>
        <taxon>Eukaryota</taxon>
        <taxon>Metazoa</taxon>
        <taxon>Spiralia</taxon>
        <taxon>Lophotrochozoa</taxon>
        <taxon>Annelida</taxon>
        <taxon>Polychaeta</taxon>
        <taxon>Errantia</taxon>
        <taxon>Phyllodocida</taxon>
        <taxon>Nereididae</taxon>
        <taxon>Platynereis</taxon>
    </lineage>
</organism>
<feature type="domain" description="Orange" evidence="7">
    <location>
        <begin position="92"/>
        <end position="125"/>
    </location>
</feature>
<dbReference type="InterPro" id="IPR003650">
    <property type="entry name" value="Orange_dom"/>
</dbReference>
<evidence type="ECO:0000256" key="5">
    <source>
        <dbReference type="SAM" id="MobiDB-lite"/>
    </source>
</evidence>
<dbReference type="PROSITE" id="PS50888">
    <property type="entry name" value="BHLH"/>
    <property type="match status" value="1"/>
</dbReference>
<evidence type="ECO:0000256" key="1">
    <source>
        <dbReference type="ARBA" id="ARBA00004123"/>
    </source>
</evidence>
<dbReference type="SMART" id="SM00353">
    <property type="entry name" value="HLH"/>
    <property type="match status" value="1"/>
</dbReference>
<evidence type="ECO:0000313" key="8">
    <source>
        <dbReference type="EMBL" id="AGS55437.1"/>
    </source>
</evidence>
<evidence type="ECO:0000259" key="6">
    <source>
        <dbReference type="PROSITE" id="PS50888"/>
    </source>
</evidence>
<dbReference type="EMBL" id="KC999041">
    <property type="protein sequence ID" value="AGS55437.1"/>
    <property type="molecule type" value="mRNA"/>
</dbReference>
<protein>
    <submittedName>
        <fullName evidence="8">Hairy enhancer of split 3</fullName>
    </submittedName>
</protein>
<feature type="region of interest" description="Disordered" evidence="5">
    <location>
        <begin position="296"/>
        <end position="315"/>
    </location>
</feature>
<dbReference type="GO" id="GO:0046983">
    <property type="term" value="F:protein dimerization activity"/>
    <property type="evidence" value="ECO:0007669"/>
    <property type="project" value="InterPro"/>
</dbReference>
<evidence type="ECO:0000256" key="2">
    <source>
        <dbReference type="ARBA" id="ARBA00023015"/>
    </source>
</evidence>
<keyword evidence="2" id="KW-0805">Transcription regulation</keyword>
<dbReference type="Gene3D" id="4.10.280.10">
    <property type="entry name" value="Helix-loop-helix DNA-binding domain"/>
    <property type="match status" value="1"/>
</dbReference>
<dbReference type="SUPFAM" id="SSF158457">
    <property type="entry name" value="Orange domain-like"/>
    <property type="match status" value="1"/>
</dbReference>
<comment type="subcellular location">
    <subcellularLocation>
        <location evidence="1">Nucleus</location>
    </subcellularLocation>
</comment>
<dbReference type="GO" id="GO:0006355">
    <property type="term" value="P:regulation of DNA-templated transcription"/>
    <property type="evidence" value="ECO:0007669"/>
    <property type="project" value="InterPro"/>
</dbReference>
<dbReference type="InterPro" id="IPR036638">
    <property type="entry name" value="HLH_DNA-bd_sf"/>
</dbReference>
<dbReference type="SUPFAM" id="SSF47459">
    <property type="entry name" value="HLH, helix-loop-helix DNA-binding domain"/>
    <property type="match status" value="1"/>
</dbReference>
<dbReference type="Pfam" id="PF00010">
    <property type="entry name" value="HLH"/>
    <property type="match status" value="1"/>
</dbReference>
<name>S5TRL2_PLADU</name>
<sequence>MRDLSETRSLAPKEADDRLHHLHRDGKPLMEKRRRARINESLSRLKLMVLGEVKRKNTKISKLDKADILEMTVEYVNRIAGNGTQKPQFDKYRAGFNTCADEVRSYLAGRKEIDVEVRTRVIDHLANFIQNLQWLRTTQNQNGKLSNGLINQNITSKLEISTNSNQGFSNTNPYPNMTSHLPVGIPSATFLPPPHESASQTNKTQNNFISSSHISSSLQHPKIESYTIYLNKHHSTSPGSTSSPTSPSIFASSPIFPASPPFVSSAVMQSNNKQLSTSVFVFPEPRLSQENRFANSRREISRHNTSSRDPMWRPW</sequence>
<dbReference type="InterPro" id="IPR011598">
    <property type="entry name" value="bHLH_dom"/>
</dbReference>
<feature type="domain" description="BHLH" evidence="6">
    <location>
        <begin position="22"/>
        <end position="79"/>
    </location>
</feature>
<gene>
    <name evidence="8" type="primary">Hes3</name>
</gene>
<evidence type="ECO:0000256" key="3">
    <source>
        <dbReference type="ARBA" id="ARBA00023163"/>
    </source>
</evidence>
<keyword evidence="3" id="KW-0804">Transcription</keyword>